<feature type="transmembrane region" description="Helical" evidence="2">
    <location>
        <begin position="64"/>
        <end position="87"/>
    </location>
</feature>
<reference evidence="3" key="2">
    <citation type="submission" date="2020-09" db="EMBL/GenBank/DDBJ databases">
        <authorList>
            <person name="Sun Q."/>
            <person name="Ohkuma M."/>
        </authorList>
    </citation>
    <scope>NUCLEOTIDE SEQUENCE</scope>
    <source>
        <strain evidence="3">JCM 19831</strain>
    </source>
</reference>
<evidence type="ECO:0000313" key="3">
    <source>
        <dbReference type="EMBL" id="GGM27042.1"/>
    </source>
</evidence>
<feature type="transmembrane region" description="Helical" evidence="2">
    <location>
        <begin position="20"/>
        <end position="43"/>
    </location>
</feature>
<evidence type="ECO:0000256" key="2">
    <source>
        <dbReference type="SAM" id="Phobius"/>
    </source>
</evidence>
<dbReference type="Proteomes" id="UP000642070">
    <property type="component" value="Unassembled WGS sequence"/>
</dbReference>
<dbReference type="AlphaFoldDB" id="A0A917TKX8"/>
<feature type="region of interest" description="Disordered" evidence="1">
    <location>
        <begin position="191"/>
        <end position="213"/>
    </location>
</feature>
<proteinExistence type="predicted"/>
<reference evidence="3" key="1">
    <citation type="journal article" date="2014" name="Int. J. Syst. Evol. Microbiol.">
        <title>Complete genome sequence of Corynebacterium casei LMG S-19264T (=DSM 44701T), isolated from a smear-ripened cheese.</title>
        <authorList>
            <consortium name="US DOE Joint Genome Institute (JGI-PGF)"/>
            <person name="Walter F."/>
            <person name="Albersmeier A."/>
            <person name="Kalinowski J."/>
            <person name="Ruckert C."/>
        </authorList>
    </citation>
    <scope>NUCLEOTIDE SEQUENCE</scope>
    <source>
        <strain evidence="3">JCM 19831</strain>
    </source>
</reference>
<feature type="transmembrane region" description="Helical" evidence="2">
    <location>
        <begin position="139"/>
        <end position="156"/>
    </location>
</feature>
<organism evidence="3 4">
    <name type="scientific">Dactylosporangium sucinum</name>
    <dbReference type="NCBI Taxonomy" id="1424081"/>
    <lineage>
        <taxon>Bacteria</taxon>
        <taxon>Bacillati</taxon>
        <taxon>Actinomycetota</taxon>
        <taxon>Actinomycetes</taxon>
        <taxon>Micromonosporales</taxon>
        <taxon>Micromonosporaceae</taxon>
        <taxon>Dactylosporangium</taxon>
    </lineage>
</organism>
<sequence>MTAGPYPPSMIGLSDVPVSNLAPPTGALVALAVAQFAAISWLGRRCEPALATDRWRRFLDDGNAPLMTVYLWHLPAMVLLVGAGLLLPDLILPDAGLHWWLIRPLWLANCALILVVLTRLWHRFETVRLPALGTRTGPATALAGTGLAAASIWYLWQHGATLNGAGSAGRIAAVLALGCSLVLLACGQPRTRRDAPVRGPELNVHPVRSGPAA</sequence>
<accession>A0A917TKX8</accession>
<protein>
    <recommendedName>
        <fullName evidence="5">Acyltransferase</fullName>
    </recommendedName>
</protein>
<gene>
    <name evidence="3" type="ORF">GCM10007977_030290</name>
</gene>
<keyword evidence="2" id="KW-1133">Transmembrane helix</keyword>
<comment type="caution">
    <text evidence="3">The sequence shown here is derived from an EMBL/GenBank/DDBJ whole genome shotgun (WGS) entry which is preliminary data.</text>
</comment>
<keyword evidence="2" id="KW-0472">Membrane</keyword>
<keyword evidence="4" id="KW-1185">Reference proteome</keyword>
<evidence type="ECO:0008006" key="5">
    <source>
        <dbReference type="Google" id="ProtNLM"/>
    </source>
</evidence>
<evidence type="ECO:0000313" key="4">
    <source>
        <dbReference type="Proteomes" id="UP000642070"/>
    </source>
</evidence>
<feature type="transmembrane region" description="Helical" evidence="2">
    <location>
        <begin position="168"/>
        <end position="186"/>
    </location>
</feature>
<feature type="transmembrane region" description="Helical" evidence="2">
    <location>
        <begin position="99"/>
        <end position="118"/>
    </location>
</feature>
<evidence type="ECO:0000256" key="1">
    <source>
        <dbReference type="SAM" id="MobiDB-lite"/>
    </source>
</evidence>
<dbReference type="EMBL" id="BMPI01000012">
    <property type="protein sequence ID" value="GGM27042.1"/>
    <property type="molecule type" value="Genomic_DNA"/>
</dbReference>
<name>A0A917TKX8_9ACTN</name>
<keyword evidence="2" id="KW-0812">Transmembrane</keyword>